<dbReference type="EMBL" id="JBHLWP010000009">
    <property type="protein sequence ID" value="MFC0251670.1"/>
    <property type="molecule type" value="Genomic_DNA"/>
</dbReference>
<sequence>MPIAHLLKSHDKDLGGGFTVRRILPAAARQSIGPFLFFDHMGPVEAQPGSRHDVRPHPHIGLATVTYLFEGAIMHRDSLGTEQRIEPGAINWMTGGSGIVHSERTPEDLLDRVRRTHGLQLWAALPREHEEAPAAFSHTPADRIPEVEFEGATVRVLVGTAFGRTSPVPTFSRTLYLDVQLAPGASIDLGGLPPESAVYAPIGAIEVDGETIPANTMAMVEAGLPVRVSSEGGARFVLIGGEPLDGRRYIFWNFVSSSRERIEQAARDWEEGRFVPVPGDDERIPLPAWPAAWKHSENRDERRD</sequence>
<evidence type="ECO:0000259" key="3">
    <source>
        <dbReference type="Pfam" id="PF02678"/>
    </source>
</evidence>
<reference evidence="5 6" key="1">
    <citation type="submission" date="2024-09" db="EMBL/GenBank/DDBJ databases">
        <authorList>
            <person name="Sun Q."/>
            <person name="Mori K."/>
        </authorList>
    </citation>
    <scope>NUCLEOTIDE SEQUENCE [LARGE SCALE GENOMIC DNA]</scope>
    <source>
        <strain evidence="5 6">CCM 7792</strain>
    </source>
</reference>
<evidence type="ECO:0000256" key="1">
    <source>
        <dbReference type="ARBA" id="ARBA00008416"/>
    </source>
</evidence>
<dbReference type="Gene3D" id="2.60.120.10">
    <property type="entry name" value="Jelly Rolls"/>
    <property type="match status" value="2"/>
</dbReference>
<dbReference type="InterPro" id="IPR003829">
    <property type="entry name" value="Pirin_N_dom"/>
</dbReference>
<dbReference type="InterPro" id="IPR011051">
    <property type="entry name" value="RmlC_Cupin_sf"/>
</dbReference>
<evidence type="ECO:0000313" key="6">
    <source>
        <dbReference type="Proteomes" id="UP001589773"/>
    </source>
</evidence>
<dbReference type="Proteomes" id="UP001589773">
    <property type="component" value="Unassembled WGS sequence"/>
</dbReference>
<evidence type="ECO:0000256" key="2">
    <source>
        <dbReference type="RuleBase" id="RU003457"/>
    </source>
</evidence>
<dbReference type="Pfam" id="PF02678">
    <property type="entry name" value="Pirin"/>
    <property type="match status" value="1"/>
</dbReference>
<evidence type="ECO:0000259" key="4">
    <source>
        <dbReference type="Pfam" id="PF05726"/>
    </source>
</evidence>
<dbReference type="PANTHER" id="PTHR13903">
    <property type="entry name" value="PIRIN-RELATED"/>
    <property type="match status" value="1"/>
</dbReference>
<comment type="caution">
    <text evidence="5">The sequence shown here is derived from an EMBL/GenBank/DDBJ whole genome shotgun (WGS) entry which is preliminary data.</text>
</comment>
<feature type="domain" description="Pirin N-terminal" evidence="3">
    <location>
        <begin position="18"/>
        <end position="122"/>
    </location>
</feature>
<dbReference type="InterPro" id="IPR008778">
    <property type="entry name" value="Pirin_C_dom"/>
</dbReference>
<name>A0ABV6FDR2_9BURK</name>
<dbReference type="Pfam" id="PF05726">
    <property type="entry name" value="Pirin_C"/>
    <property type="match status" value="1"/>
</dbReference>
<dbReference type="RefSeq" id="WP_379678499.1">
    <property type="nucleotide sequence ID" value="NZ_JBHLWP010000009.1"/>
</dbReference>
<feature type="domain" description="Pirin C-terminal" evidence="4">
    <location>
        <begin position="176"/>
        <end position="274"/>
    </location>
</feature>
<dbReference type="CDD" id="cd02909">
    <property type="entry name" value="cupin_pirin_N"/>
    <property type="match status" value="1"/>
</dbReference>
<dbReference type="CDD" id="cd02247">
    <property type="entry name" value="cupin_pirin_C"/>
    <property type="match status" value="1"/>
</dbReference>
<proteinExistence type="inferred from homology"/>
<dbReference type="PANTHER" id="PTHR13903:SF8">
    <property type="entry name" value="PIRIN"/>
    <property type="match status" value="1"/>
</dbReference>
<dbReference type="InterPro" id="IPR014710">
    <property type="entry name" value="RmlC-like_jellyroll"/>
</dbReference>
<dbReference type="SUPFAM" id="SSF51182">
    <property type="entry name" value="RmlC-like cupins"/>
    <property type="match status" value="1"/>
</dbReference>
<dbReference type="InterPro" id="IPR012093">
    <property type="entry name" value="Pirin"/>
</dbReference>
<comment type="similarity">
    <text evidence="1 2">Belongs to the pirin family.</text>
</comment>
<accession>A0ABV6FDR2</accession>
<protein>
    <submittedName>
        <fullName evidence="5">Pirin family protein</fullName>
    </submittedName>
</protein>
<keyword evidence="6" id="KW-1185">Reference proteome</keyword>
<gene>
    <name evidence="5" type="ORF">ACFFJK_07190</name>
</gene>
<dbReference type="PIRSF" id="PIRSF006232">
    <property type="entry name" value="Pirin"/>
    <property type="match status" value="1"/>
</dbReference>
<organism evidence="5 6">
    <name type="scientific">Massilia consociata</name>
    <dbReference type="NCBI Taxonomy" id="760117"/>
    <lineage>
        <taxon>Bacteria</taxon>
        <taxon>Pseudomonadati</taxon>
        <taxon>Pseudomonadota</taxon>
        <taxon>Betaproteobacteria</taxon>
        <taxon>Burkholderiales</taxon>
        <taxon>Oxalobacteraceae</taxon>
        <taxon>Telluria group</taxon>
        <taxon>Massilia</taxon>
    </lineage>
</organism>
<evidence type="ECO:0000313" key="5">
    <source>
        <dbReference type="EMBL" id="MFC0251670.1"/>
    </source>
</evidence>